<evidence type="ECO:0000313" key="2">
    <source>
        <dbReference type="EMBL" id="MCL7034439.1"/>
    </source>
</evidence>
<dbReference type="PANTHER" id="PTHR23001">
    <property type="entry name" value="EUKARYOTIC TRANSLATION INITIATION FACTOR"/>
    <property type="match status" value="1"/>
</dbReference>
<dbReference type="EMBL" id="JAJJMA010174040">
    <property type="protein sequence ID" value="MCL7036974.1"/>
    <property type="molecule type" value="Genomic_DNA"/>
</dbReference>
<dbReference type="EMBL" id="JAJJMA010145449">
    <property type="protein sequence ID" value="MCL7034439.1"/>
    <property type="molecule type" value="Genomic_DNA"/>
</dbReference>
<dbReference type="SMART" id="SM00653">
    <property type="entry name" value="eIF2B_5"/>
    <property type="match status" value="1"/>
</dbReference>
<keyword evidence="4" id="KW-1185">Reference proteome</keyword>
<gene>
    <name evidence="3" type="ORF">MKW94_000630</name>
    <name evidence="2" type="ORF">MKW94_025666</name>
</gene>
<dbReference type="Proteomes" id="UP001177140">
    <property type="component" value="Unassembled WGS sequence"/>
</dbReference>
<name>A0AA41SEZ4_PAPNU</name>
<dbReference type="Gene3D" id="3.30.30.170">
    <property type="match status" value="1"/>
</dbReference>
<dbReference type="InterPro" id="IPR016189">
    <property type="entry name" value="Transl_init_fac_IF2/IF5_N"/>
</dbReference>
<dbReference type="GO" id="GO:0001731">
    <property type="term" value="P:formation of translation preinitiation complex"/>
    <property type="evidence" value="ECO:0007669"/>
    <property type="project" value="TreeGrafter"/>
</dbReference>
<reference evidence="2" key="1">
    <citation type="submission" date="2022-03" db="EMBL/GenBank/DDBJ databases">
        <title>A functionally conserved STORR gene fusion in Papaver species that diverged 16.8 million years ago.</title>
        <authorList>
            <person name="Catania T."/>
        </authorList>
    </citation>
    <scope>NUCLEOTIDE SEQUENCE</scope>
    <source>
        <strain evidence="2">S-191538</strain>
    </source>
</reference>
<organism evidence="2 4">
    <name type="scientific">Papaver nudicaule</name>
    <name type="common">Iceland poppy</name>
    <dbReference type="NCBI Taxonomy" id="74823"/>
    <lineage>
        <taxon>Eukaryota</taxon>
        <taxon>Viridiplantae</taxon>
        <taxon>Streptophyta</taxon>
        <taxon>Embryophyta</taxon>
        <taxon>Tracheophyta</taxon>
        <taxon>Spermatophyta</taxon>
        <taxon>Magnoliopsida</taxon>
        <taxon>Ranunculales</taxon>
        <taxon>Papaveraceae</taxon>
        <taxon>Papaveroideae</taxon>
        <taxon>Papaver</taxon>
    </lineage>
</organism>
<accession>A0AA41SEZ4</accession>
<dbReference type="InterPro" id="IPR045196">
    <property type="entry name" value="IF2/IF5"/>
</dbReference>
<dbReference type="AlphaFoldDB" id="A0AA41SEZ4"/>
<feature type="domain" description="Translation initiation factor IF2/IF5" evidence="1">
    <location>
        <begin position="4"/>
        <end position="65"/>
    </location>
</feature>
<dbReference type="SUPFAM" id="SSF100966">
    <property type="entry name" value="Translation initiation factor 2 beta, aIF2beta, N-terminal domain"/>
    <property type="match status" value="1"/>
</dbReference>
<dbReference type="GO" id="GO:0005850">
    <property type="term" value="C:eukaryotic translation initiation factor 2 complex"/>
    <property type="evidence" value="ECO:0007669"/>
    <property type="project" value="TreeGrafter"/>
</dbReference>
<dbReference type="GO" id="GO:0031369">
    <property type="term" value="F:translation initiation factor binding"/>
    <property type="evidence" value="ECO:0007669"/>
    <property type="project" value="TreeGrafter"/>
</dbReference>
<evidence type="ECO:0000313" key="3">
    <source>
        <dbReference type="EMBL" id="MCL7036974.1"/>
    </source>
</evidence>
<dbReference type="GO" id="GO:0003729">
    <property type="term" value="F:mRNA binding"/>
    <property type="evidence" value="ECO:0007669"/>
    <property type="project" value="TreeGrafter"/>
</dbReference>
<evidence type="ECO:0000259" key="1">
    <source>
        <dbReference type="SMART" id="SM00653"/>
    </source>
</evidence>
<dbReference type="Pfam" id="PF01873">
    <property type="entry name" value="eIF-5_eIF-2B"/>
    <property type="match status" value="1"/>
</dbReference>
<dbReference type="PANTHER" id="PTHR23001:SF3">
    <property type="entry name" value="EUKARYOTIC TRANSLATION INITIATION FACTOR 2 SUBUNIT 2"/>
    <property type="match status" value="1"/>
</dbReference>
<protein>
    <recommendedName>
        <fullName evidence="1">Translation initiation factor IF2/IF5 domain-containing protein</fullName>
    </recommendedName>
</protein>
<evidence type="ECO:0000313" key="4">
    <source>
        <dbReference type="Proteomes" id="UP001177140"/>
    </source>
</evidence>
<proteinExistence type="predicted"/>
<comment type="caution">
    <text evidence="2">The sequence shown here is derived from an EMBL/GenBank/DDBJ whole genome shotgun (WGS) entry which is preliminary data.</text>
</comment>
<dbReference type="GO" id="GO:0003743">
    <property type="term" value="F:translation initiation factor activity"/>
    <property type="evidence" value="ECO:0007669"/>
    <property type="project" value="InterPro"/>
</dbReference>
<sequence length="68" mass="7894">MLYRMHREAKHVMKFLFAEMGISGFLDGQKRLVVEGKFAAKVFEGVLKRYISKLLLQLCQTCLSRLNT</sequence>
<dbReference type="InterPro" id="IPR002735">
    <property type="entry name" value="Transl_init_fac_IF2/IF5_dom"/>
</dbReference>